<name>A0A537LSG3_9BACT</name>
<sequence>MSALLFWLLLEAVKTFPSYLAYFNEFVGGPGNGYKYLAGPDIDWGQDLKRLAEYLRRQGITTVKLSYFGADDPHLYGIRYERLRQGYPTTGYVAVSVTLLNECARDFGWLRNYEPVAKVGYSIFVYRIPASEPLPAPVPSARCIRDSLLRFI</sequence>
<comment type="caution">
    <text evidence="1">The sequence shown here is derived from an EMBL/GenBank/DDBJ whole genome shotgun (WGS) entry which is preliminary data.</text>
</comment>
<organism evidence="1 2">
    <name type="scientific">Candidatus Segetimicrobium genomatis</name>
    <dbReference type="NCBI Taxonomy" id="2569760"/>
    <lineage>
        <taxon>Bacteria</taxon>
        <taxon>Bacillati</taxon>
        <taxon>Candidatus Sysuimicrobiota</taxon>
        <taxon>Candidatus Sysuimicrobiia</taxon>
        <taxon>Candidatus Sysuimicrobiales</taxon>
        <taxon>Candidatus Segetimicrobiaceae</taxon>
        <taxon>Candidatus Segetimicrobium</taxon>
    </lineage>
</organism>
<reference evidence="1 2" key="1">
    <citation type="journal article" date="2019" name="Nat. Microbiol.">
        <title>Mediterranean grassland soil C-N compound turnover is dependent on rainfall and depth, and is mediated by genomically divergent microorganisms.</title>
        <authorList>
            <person name="Diamond S."/>
            <person name="Andeer P.F."/>
            <person name="Li Z."/>
            <person name="Crits-Christoph A."/>
            <person name="Burstein D."/>
            <person name="Anantharaman K."/>
            <person name="Lane K.R."/>
            <person name="Thomas B.C."/>
            <person name="Pan C."/>
            <person name="Northen T.R."/>
            <person name="Banfield J.F."/>
        </authorList>
    </citation>
    <scope>NUCLEOTIDE SEQUENCE [LARGE SCALE GENOMIC DNA]</scope>
    <source>
        <strain evidence="1">NP_5</strain>
    </source>
</reference>
<protein>
    <submittedName>
        <fullName evidence="1">Uncharacterized protein</fullName>
    </submittedName>
</protein>
<evidence type="ECO:0000313" key="2">
    <source>
        <dbReference type="Proteomes" id="UP000320393"/>
    </source>
</evidence>
<dbReference type="Proteomes" id="UP000320393">
    <property type="component" value="Unassembled WGS sequence"/>
</dbReference>
<accession>A0A537LSG3</accession>
<evidence type="ECO:0000313" key="1">
    <source>
        <dbReference type="EMBL" id="TMJ10597.1"/>
    </source>
</evidence>
<gene>
    <name evidence="1" type="ORF">E6H02_07945</name>
</gene>
<dbReference type="AlphaFoldDB" id="A0A537LSG3"/>
<dbReference type="EMBL" id="VBAM01000293">
    <property type="protein sequence ID" value="TMJ10597.1"/>
    <property type="molecule type" value="Genomic_DNA"/>
</dbReference>
<proteinExistence type="predicted"/>